<evidence type="ECO:0000313" key="10">
    <source>
        <dbReference type="EMBL" id="MBM3273971.1"/>
    </source>
</evidence>
<dbReference type="AlphaFoldDB" id="A0A937X0Y1"/>
<dbReference type="Gene3D" id="1.10.540.10">
    <property type="entry name" value="Acyl-CoA dehydrogenase/oxidase, N-terminal domain"/>
    <property type="match status" value="1"/>
</dbReference>
<name>A0A937X0Y1_9BACT</name>
<feature type="domain" description="Acyl-CoA dehydrogenase/oxidase C-terminal" evidence="7">
    <location>
        <begin position="238"/>
        <end position="344"/>
    </location>
</feature>
<reference evidence="10 11" key="1">
    <citation type="submission" date="2019-03" db="EMBL/GenBank/DDBJ databases">
        <title>Lake Tanganyika Metagenome-Assembled Genomes (MAGs).</title>
        <authorList>
            <person name="Tran P."/>
        </authorList>
    </citation>
    <scope>NUCLEOTIDE SEQUENCE [LARGE SCALE GENOMIC DNA]</scope>
    <source>
        <strain evidence="10">K_DeepCast_65m_m2_236</strain>
    </source>
</reference>
<dbReference type="InterPro" id="IPR006091">
    <property type="entry name" value="Acyl-CoA_Oxase/DH_mid-dom"/>
</dbReference>
<keyword evidence="4 6" id="KW-0274">FAD</keyword>
<evidence type="ECO:0000259" key="9">
    <source>
        <dbReference type="Pfam" id="PF02771"/>
    </source>
</evidence>
<dbReference type="InterPro" id="IPR009100">
    <property type="entry name" value="AcylCoA_DH/oxidase_NM_dom_sf"/>
</dbReference>
<dbReference type="PANTHER" id="PTHR43884">
    <property type="entry name" value="ACYL-COA DEHYDROGENASE"/>
    <property type="match status" value="1"/>
</dbReference>
<dbReference type="FunFam" id="2.40.110.10:FF:000002">
    <property type="entry name" value="Acyl-CoA dehydrogenase fadE12"/>
    <property type="match status" value="1"/>
</dbReference>
<gene>
    <name evidence="10" type="ORF">FJZ00_02370</name>
</gene>
<evidence type="ECO:0000256" key="5">
    <source>
        <dbReference type="ARBA" id="ARBA00023002"/>
    </source>
</evidence>
<feature type="domain" description="Acyl-CoA oxidase/dehydrogenase middle" evidence="8">
    <location>
        <begin position="131"/>
        <end position="226"/>
    </location>
</feature>
<dbReference type="SUPFAM" id="SSF56645">
    <property type="entry name" value="Acyl-CoA dehydrogenase NM domain-like"/>
    <property type="match status" value="1"/>
</dbReference>
<comment type="similarity">
    <text evidence="2 6">Belongs to the acyl-CoA dehydrogenase family.</text>
</comment>
<evidence type="ECO:0000256" key="3">
    <source>
        <dbReference type="ARBA" id="ARBA00022630"/>
    </source>
</evidence>
<dbReference type="GO" id="GO:0050660">
    <property type="term" value="F:flavin adenine dinucleotide binding"/>
    <property type="evidence" value="ECO:0007669"/>
    <property type="project" value="InterPro"/>
</dbReference>
<proteinExistence type="inferred from homology"/>
<dbReference type="InterPro" id="IPR036250">
    <property type="entry name" value="AcylCo_DH-like_C"/>
</dbReference>
<comment type="caution">
    <text evidence="10">The sequence shown here is derived from an EMBL/GenBank/DDBJ whole genome shotgun (WGS) entry which is preliminary data.</text>
</comment>
<evidence type="ECO:0000259" key="7">
    <source>
        <dbReference type="Pfam" id="PF00441"/>
    </source>
</evidence>
<dbReference type="GO" id="GO:0003995">
    <property type="term" value="F:acyl-CoA dehydrogenase activity"/>
    <property type="evidence" value="ECO:0007669"/>
    <property type="project" value="TreeGrafter"/>
</dbReference>
<dbReference type="Gene3D" id="1.20.140.10">
    <property type="entry name" value="Butyryl-CoA Dehydrogenase, subunit A, domain 3"/>
    <property type="match status" value="1"/>
</dbReference>
<sequence>MTSRNHRGRPIYFTDEHDMFRATVREWLDREVTPHADEWEELGRIPREAFRRMGELGFLGISLPERYGGAEADIFYSIAFLEELPRSLMGGFCAAVGVQQYMATAHIHRHGTEALKERYLRPSIEGRRVGALAISEPDCGSDVAAMRTSAVRDAGVYVVNGAKTWITNGAEGDFITLAVKTDRDAGPAGVSLLVVDADLPGVRVSRRLKKMGWHTSDTAELAFENVQVPADRLVGQENRGFYYVMDAFQLERLVAAATAIGGCVVALEKTLEYMHQREAFGRPIARFQALRHRLMDLFAEVEAVKHLTYHCAWLHEQGDAAVRETSMAKMLATELNKRVSDECL</sequence>
<dbReference type="InterPro" id="IPR013786">
    <property type="entry name" value="AcylCoA_DH/ox_N"/>
</dbReference>
<feature type="non-terminal residue" evidence="10">
    <location>
        <position position="344"/>
    </location>
</feature>
<evidence type="ECO:0000259" key="8">
    <source>
        <dbReference type="Pfam" id="PF02770"/>
    </source>
</evidence>
<keyword evidence="3 6" id="KW-0285">Flavoprotein</keyword>
<dbReference type="Pfam" id="PF02771">
    <property type="entry name" value="Acyl-CoA_dh_N"/>
    <property type="match status" value="1"/>
</dbReference>
<dbReference type="SUPFAM" id="SSF47203">
    <property type="entry name" value="Acyl-CoA dehydrogenase C-terminal domain-like"/>
    <property type="match status" value="1"/>
</dbReference>
<organism evidence="10 11">
    <name type="scientific">Candidatus Tanganyikabacteria bacterium</name>
    <dbReference type="NCBI Taxonomy" id="2961651"/>
    <lineage>
        <taxon>Bacteria</taxon>
        <taxon>Bacillati</taxon>
        <taxon>Candidatus Sericytochromatia</taxon>
        <taxon>Candidatus Tanganyikabacteria</taxon>
    </lineage>
</organism>
<dbReference type="PANTHER" id="PTHR43884:SF12">
    <property type="entry name" value="ISOVALERYL-COA DEHYDROGENASE, MITOCHONDRIAL-RELATED"/>
    <property type="match status" value="1"/>
</dbReference>
<evidence type="ECO:0000256" key="4">
    <source>
        <dbReference type="ARBA" id="ARBA00022827"/>
    </source>
</evidence>
<dbReference type="FunFam" id="1.10.540.10:FF:000002">
    <property type="entry name" value="Acyl-CoA dehydrogenase FadE19"/>
    <property type="match status" value="1"/>
</dbReference>
<dbReference type="Pfam" id="PF00441">
    <property type="entry name" value="Acyl-CoA_dh_1"/>
    <property type="match status" value="1"/>
</dbReference>
<comment type="cofactor">
    <cofactor evidence="1 6">
        <name>FAD</name>
        <dbReference type="ChEBI" id="CHEBI:57692"/>
    </cofactor>
</comment>
<dbReference type="InterPro" id="IPR009075">
    <property type="entry name" value="AcylCo_DH/oxidase_C"/>
</dbReference>
<dbReference type="InterPro" id="IPR046373">
    <property type="entry name" value="Acyl-CoA_Oxase/DH_mid-dom_sf"/>
</dbReference>
<keyword evidence="5 6" id="KW-0560">Oxidoreductase</keyword>
<evidence type="ECO:0000256" key="1">
    <source>
        <dbReference type="ARBA" id="ARBA00001974"/>
    </source>
</evidence>
<protein>
    <submittedName>
        <fullName evidence="10">Acyl-CoA dehydrogenase family protein</fullName>
    </submittedName>
</protein>
<evidence type="ECO:0000256" key="2">
    <source>
        <dbReference type="ARBA" id="ARBA00009347"/>
    </source>
</evidence>
<evidence type="ECO:0000256" key="6">
    <source>
        <dbReference type="RuleBase" id="RU362125"/>
    </source>
</evidence>
<dbReference type="Gene3D" id="2.40.110.10">
    <property type="entry name" value="Butyryl-CoA Dehydrogenase, subunit A, domain 2"/>
    <property type="match status" value="1"/>
</dbReference>
<dbReference type="Pfam" id="PF02770">
    <property type="entry name" value="Acyl-CoA_dh_M"/>
    <property type="match status" value="1"/>
</dbReference>
<evidence type="ECO:0000313" key="11">
    <source>
        <dbReference type="Proteomes" id="UP000703893"/>
    </source>
</evidence>
<accession>A0A937X0Y1</accession>
<dbReference type="EMBL" id="VGJX01000088">
    <property type="protein sequence ID" value="MBM3273971.1"/>
    <property type="molecule type" value="Genomic_DNA"/>
</dbReference>
<dbReference type="InterPro" id="IPR037069">
    <property type="entry name" value="AcylCoA_DH/ox_N_sf"/>
</dbReference>
<dbReference type="Proteomes" id="UP000703893">
    <property type="component" value="Unassembled WGS sequence"/>
</dbReference>
<feature type="domain" description="Acyl-CoA dehydrogenase/oxidase N-terminal" evidence="9">
    <location>
        <begin position="14"/>
        <end position="126"/>
    </location>
</feature>